<dbReference type="AlphaFoldDB" id="A0A6J3LUU9"/>
<feature type="compositionally biased region" description="Basic residues" evidence="1">
    <location>
        <begin position="42"/>
        <end position="51"/>
    </location>
</feature>
<proteinExistence type="predicted"/>
<accession>A0A6J3LUU9</accession>
<evidence type="ECO:0000256" key="1">
    <source>
        <dbReference type="SAM" id="MobiDB-lite"/>
    </source>
</evidence>
<dbReference type="RefSeq" id="XP_033456085.1">
    <property type="nucleotide sequence ID" value="XM_033608871.1"/>
</dbReference>
<dbReference type="PANTHER" id="PTHR24030:SF0">
    <property type="entry name" value="PROTEIN CMSS1"/>
    <property type="match status" value="1"/>
</dbReference>
<dbReference type="Pfam" id="PF14617">
    <property type="entry name" value="CMS1"/>
    <property type="match status" value="2"/>
</dbReference>
<reference evidence="3" key="2">
    <citation type="submission" date="2020-04" db="EMBL/GenBank/DDBJ databases">
        <authorList>
            <consortium name="NCBI Genome Project"/>
        </authorList>
    </citation>
    <scope>NUCLEOTIDE SEQUENCE</scope>
    <source>
        <strain evidence="3">CBS 342.82</strain>
    </source>
</reference>
<dbReference type="GO" id="GO:0005634">
    <property type="term" value="C:nucleus"/>
    <property type="evidence" value="ECO:0007669"/>
    <property type="project" value="TreeGrafter"/>
</dbReference>
<evidence type="ECO:0000313" key="3">
    <source>
        <dbReference type="RefSeq" id="XP_033456085.1"/>
    </source>
</evidence>
<organism evidence="3">
    <name type="scientific">Dissoconium aciculare CBS 342.82</name>
    <dbReference type="NCBI Taxonomy" id="1314786"/>
    <lineage>
        <taxon>Eukaryota</taxon>
        <taxon>Fungi</taxon>
        <taxon>Dikarya</taxon>
        <taxon>Ascomycota</taxon>
        <taxon>Pezizomycotina</taxon>
        <taxon>Dothideomycetes</taxon>
        <taxon>Dothideomycetidae</taxon>
        <taxon>Mycosphaerellales</taxon>
        <taxon>Dissoconiaceae</taxon>
        <taxon>Dissoconium</taxon>
    </lineage>
</organism>
<reference evidence="3" key="1">
    <citation type="submission" date="2020-01" db="EMBL/GenBank/DDBJ databases">
        <authorList>
            <consortium name="DOE Joint Genome Institute"/>
            <person name="Haridas S."/>
            <person name="Albert R."/>
            <person name="Binder M."/>
            <person name="Bloem J."/>
            <person name="Labutti K."/>
            <person name="Salamov A."/>
            <person name="Andreopoulos B."/>
            <person name="Baker S.E."/>
            <person name="Barry K."/>
            <person name="Bills G."/>
            <person name="Bluhm B.H."/>
            <person name="Cannon C."/>
            <person name="Castanera R."/>
            <person name="Culley D.E."/>
            <person name="Daum C."/>
            <person name="Ezra D."/>
            <person name="Gonzalez J.B."/>
            <person name="Henrissat B."/>
            <person name="Kuo A."/>
            <person name="Liang C."/>
            <person name="Lipzen A."/>
            <person name="Lutzoni F."/>
            <person name="Magnuson J."/>
            <person name="Mondo S."/>
            <person name="Nolan M."/>
            <person name="Ohm R."/>
            <person name="Pangilinan J."/>
            <person name="Park H.-J."/>
            <person name="Ramirez L."/>
            <person name="Alfaro M."/>
            <person name="Sun H."/>
            <person name="Tritt A."/>
            <person name="Yoshinaga Y."/>
            <person name="Zwiers L.-H."/>
            <person name="Turgeon B.G."/>
            <person name="Goodwin S.B."/>
            <person name="Spatafora J.W."/>
            <person name="Crous P.W."/>
            <person name="Grigoriev I.V."/>
        </authorList>
    </citation>
    <scope>NUCLEOTIDE SEQUENCE</scope>
    <source>
        <strain evidence="3">CBS 342.82</strain>
    </source>
</reference>
<dbReference type="OrthoDB" id="1929311at2759"/>
<gene>
    <name evidence="3" type="ORF">K489DRAFT_72492</name>
</gene>
<reference evidence="3" key="3">
    <citation type="submission" date="2025-08" db="UniProtKB">
        <authorList>
            <consortium name="RefSeq"/>
        </authorList>
    </citation>
    <scope>IDENTIFICATION</scope>
    <source>
        <strain evidence="3">CBS 342.82</strain>
    </source>
</reference>
<keyword evidence="2" id="KW-1185">Reference proteome</keyword>
<dbReference type="InterPro" id="IPR032704">
    <property type="entry name" value="Cms1"/>
</dbReference>
<dbReference type="PANTHER" id="PTHR24030">
    <property type="entry name" value="PROTEIN CMSS1"/>
    <property type="match status" value="1"/>
</dbReference>
<feature type="compositionally biased region" description="Basic and acidic residues" evidence="1">
    <location>
        <begin position="32"/>
        <end position="41"/>
    </location>
</feature>
<evidence type="ECO:0000313" key="2">
    <source>
        <dbReference type="Proteomes" id="UP000504637"/>
    </source>
</evidence>
<name>A0A6J3LUU9_9PEZI</name>
<dbReference type="Proteomes" id="UP000504637">
    <property type="component" value="Unplaced"/>
</dbReference>
<sequence length="305" mass="33992">MSDSDGDQAGVPLIEDISSSDNDQATKKRKRSNEDSAEAKKAARKKKRTLKKPKDIEDESLDAELGVNHAIAHMDSRLLVDHLAQRTKRFKPDLSLMELEDMFVPGGAIVDTTKYEQPRTTENIAPFLEQFAAPRRTNTRGAKKLSDAPPKNGTPHTLVVAGAGLRAADVTRALRKFQSEKSMVAKLFAKHIKIKEAIEMVSKTRMGIGVGTPQRLIDLMNDGMLLQRRCFVMVRNETNASSIGALSTKDLERIVIDASHIDQKKRGILDMKDTALQLVQLLTRPDLKEKYTKEADDKGVELLFF</sequence>
<dbReference type="GO" id="GO:0030686">
    <property type="term" value="C:90S preribosome"/>
    <property type="evidence" value="ECO:0007669"/>
    <property type="project" value="TreeGrafter"/>
</dbReference>
<dbReference type="GeneID" id="54366672"/>
<feature type="region of interest" description="Disordered" evidence="1">
    <location>
        <begin position="1"/>
        <end position="55"/>
    </location>
</feature>
<protein>
    <submittedName>
        <fullName evidence="3">Uncharacterized protein</fullName>
    </submittedName>
</protein>